<dbReference type="InterPro" id="IPR036864">
    <property type="entry name" value="Zn2-C6_fun-type_DNA-bd_sf"/>
</dbReference>
<dbReference type="CDD" id="cd00067">
    <property type="entry name" value="GAL4"/>
    <property type="match status" value="1"/>
</dbReference>
<dbReference type="InterPro" id="IPR007219">
    <property type="entry name" value="XnlR_reg_dom"/>
</dbReference>
<dbReference type="EMBL" id="CP099419">
    <property type="protein sequence ID" value="USW49601.1"/>
    <property type="molecule type" value="Genomic_DNA"/>
</dbReference>
<evidence type="ECO:0000313" key="5">
    <source>
        <dbReference type="EMBL" id="USW49601.1"/>
    </source>
</evidence>
<keyword evidence="2" id="KW-0539">Nucleus</keyword>
<evidence type="ECO:0000256" key="2">
    <source>
        <dbReference type="ARBA" id="ARBA00023242"/>
    </source>
</evidence>
<dbReference type="GO" id="GO:0003677">
    <property type="term" value="F:DNA binding"/>
    <property type="evidence" value="ECO:0007669"/>
    <property type="project" value="InterPro"/>
</dbReference>
<dbReference type="SUPFAM" id="SSF57701">
    <property type="entry name" value="Zn2/Cys6 DNA-binding domain"/>
    <property type="match status" value="1"/>
</dbReference>
<dbReference type="InterPro" id="IPR050797">
    <property type="entry name" value="Carb_Metab_Trans_Reg"/>
</dbReference>
<name>A0A9Q9ART4_9PEZI</name>
<proteinExistence type="predicted"/>
<protein>
    <recommendedName>
        <fullName evidence="4">Zn(2)-C6 fungal-type domain-containing protein</fullName>
    </recommendedName>
</protein>
<gene>
    <name evidence="5" type="ORF">Slin15195_G029200</name>
</gene>
<dbReference type="Gene3D" id="4.10.240.10">
    <property type="entry name" value="Zn(2)-C6 fungal-type DNA-binding domain"/>
    <property type="match status" value="1"/>
</dbReference>
<evidence type="ECO:0000259" key="4">
    <source>
        <dbReference type="PROSITE" id="PS00463"/>
    </source>
</evidence>
<dbReference type="InterPro" id="IPR001138">
    <property type="entry name" value="Zn2Cys6_DnaBD"/>
</dbReference>
<organism evidence="5 6">
    <name type="scientific">Septoria linicola</name>
    <dbReference type="NCBI Taxonomy" id="215465"/>
    <lineage>
        <taxon>Eukaryota</taxon>
        <taxon>Fungi</taxon>
        <taxon>Dikarya</taxon>
        <taxon>Ascomycota</taxon>
        <taxon>Pezizomycotina</taxon>
        <taxon>Dothideomycetes</taxon>
        <taxon>Dothideomycetidae</taxon>
        <taxon>Mycosphaerellales</taxon>
        <taxon>Mycosphaerellaceae</taxon>
        <taxon>Septoria</taxon>
    </lineage>
</organism>
<sequence>MDLLDDSTDKPTNTSTAFSKHGRAAPPDSAAGKRGRPCDACRRGKSKCVTEDGNTVCILCKLRNHACTYLQAPQPRKRNVNPGSGTITESHVPAKRKKTLNLRPGTGVEEYNTLQGSLLKRTLGLQNRHHSEYIGLNAIPDVYGVQLSDSGTAAQGGDSNPDDVRFVHPSHAFRILSDEQTEGYDQERSDIDEIQALACGHGAELVQLYFRVVHPSFPVLHQDVYIEKYERSYREFSPPLLAAVYLLASSYWAYDEKLSKHDMIDTAALQALAFSSLQSTMRRPKLSTIQAGLLLSQWQKAFMGASNENRDRLTVQLVNIGHGLGLHLDCSCWELPEWEIGLRRRIGWALYCQDKWTALLESRPSLISQDDWEVEDLSEIDFPESIEDEKEGSGEVERGRLVFTHMAHLSVILAEILRTIFSARARRLLDSASNRLVTLLEWMKPLQVSLKDWFLTLPESLKMDTAASMKLSSVGYLRLAYLTVEVCLHKKLLRTLCNTPAPAATIAQVCRAAANERFINGTEFVQRLQAQHLQSFWYHPSARCLALIHTLGQTLSQTSSSEEERMMYTRKLKEYKWSLKVNSEAGASFMKQALALINQSFNVVSQASDTSSTMTSPASAGFHFISQDMINIDRPHMQEQQWIQHPPHALHPPQAIENGHVAYNGYQDYELGPATFADPGNMFGGFLPTYDHTWAPDLR</sequence>
<dbReference type="PROSITE" id="PS00463">
    <property type="entry name" value="ZN2_CY6_FUNGAL_1"/>
    <property type="match status" value="1"/>
</dbReference>
<evidence type="ECO:0000256" key="3">
    <source>
        <dbReference type="SAM" id="MobiDB-lite"/>
    </source>
</evidence>
<dbReference type="Pfam" id="PF04082">
    <property type="entry name" value="Fungal_trans"/>
    <property type="match status" value="1"/>
</dbReference>
<dbReference type="GO" id="GO:0000981">
    <property type="term" value="F:DNA-binding transcription factor activity, RNA polymerase II-specific"/>
    <property type="evidence" value="ECO:0007669"/>
    <property type="project" value="InterPro"/>
</dbReference>
<feature type="region of interest" description="Disordered" evidence="3">
    <location>
        <begin position="1"/>
        <end position="39"/>
    </location>
</feature>
<dbReference type="SMART" id="SM00066">
    <property type="entry name" value="GAL4"/>
    <property type="match status" value="1"/>
</dbReference>
<dbReference type="PANTHER" id="PTHR31668">
    <property type="entry name" value="GLUCOSE TRANSPORT TRANSCRIPTION REGULATOR RGT1-RELATED-RELATED"/>
    <property type="match status" value="1"/>
</dbReference>
<dbReference type="Proteomes" id="UP001056384">
    <property type="component" value="Chromosome 2"/>
</dbReference>
<keyword evidence="6" id="KW-1185">Reference proteome</keyword>
<dbReference type="CDD" id="cd12148">
    <property type="entry name" value="fungal_TF_MHR"/>
    <property type="match status" value="1"/>
</dbReference>
<reference evidence="5" key="1">
    <citation type="submission" date="2022-06" db="EMBL/GenBank/DDBJ databases">
        <title>Complete genome sequences of two strains of the flax pathogen Septoria linicola.</title>
        <authorList>
            <person name="Lapalu N."/>
            <person name="Simon A."/>
            <person name="Demenou B."/>
            <person name="Paumier D."/>
            <person name="Guillot M.-P."/>
            <person name="Gout L."/>
            <person name="Valade R."/>
        </authorList>
    </citation>
    <scope>NUCLEOTIDE SEQUENCE</scope>
    <source>
        <strain evidence="5">SE15195</strain>
    </source>
</reference>
<dbReference type="GO" id="GO:0008270">
    <property type="term" value="F:zinc ion binding"/>
    <property type="evidence" value="ECO:0007669"/>
    <property type="project" value="InterPro"/>
</dbReference>
<dbReference type="PANTHER" id="PTHR31668:SF4">
    <property type="entry name" value="TRANSCRIPTIONAL ACTIVATOR PROTEIN DAL81"/>
    <property type="match status" value="1"/>
</dbReference>
<dbReference type="GO" id="GO:0001080">
    <property type="term" value="P:nitrogen catabolite activation of transcription from RNA polymerase II promoter"/>
    <property type="evidence" value="ECO:0007669"/>
    <property type="project" value="TreeGrafter"/>
</dbReference>
<dbReference type="OrthoDB" id="2264294at2759"/>
<keyword evidence="1" id="KW-0479">Metal-binding</keyword>
<accession>A0A9Q9ART4</accession>
<dbReference type="AlphaFoldDB" id="A0A9Q9ART4"/>
<dbReference type="GO" id="GO:0006351">
    <property type="term" value="P:DNA-templated transcription"/>
    <property type="evidence" value="ECO:0007669"/>
    <property type="project" value="InterPro"/>
</dbReference>
<evidence type="ECO:0000256" key="1">
    <source>
        <dbReference type="ARBA" id="ARBA00022723"/>
    </source>
</evidence>
<evidence type="ECO:0000313" key="6">
    <source>
        <dbReference type="Proteomes" id="UP001056384"/>
    </source>
</evidence>
<feature type="domain" description="Zn(2)-C6 fungal-type" evidence="4">
    <location>
        <begin position="37"/>
        <end position="67"/>
    </location>
</feature>
<dbReference type="GO" id="GO:0005634">
    <property type="term" value="C:nucleus"/>
    <property type="evidence" value="ECO:0007669"/>
    <property type="project" value="TreeGrafter"/>
</dbReference>